<accession>A0A1V4KK57</accession>
<dbReference type="AlphaFoldDB" id="A0A1V4KK57"/>
<evidence type="ECO:0000313" key="2">
    <source>
        <dbReference type="EMBL" id="OPJ84771.1"/>
    </source>
</evidence>
<dbReference type="Proteomes" id="UP000190648">
    <property type="component" value="Unassembled WGS sequence"/>
</dbReference>
<evidence type="ECO:0000313" key="3">
    <source>
        <dbReference type="Proteomes" id="UP000190648"/>
    </source>
</evidence>
<organism evidence="2 3">
    <name type="scientific">Patagioenas fasciata monilis</name>
    <dbReference type="NCBI Taxonomy" id="372326"/>
    <lineage>
        <taxon>Eukaryota</taxon>
        <taxon>Metazoa</taxon>
        <taxon>Chordata</taxon>
        <taxon>Craniata</taxon>
        <taxon>Vertebrata</taxon>
        <taxon>Euteleostomi</taxon>
        <taxon>Archelosauria</taxon>
        <taxon>Archosauria</taxon>
        <taxon>Dinosauria</taxon>
        <taxon>Saurischia</taxon>
        <taxon>Theropoda</taxon>
        <taxon>Coelurosauria</taxon>
        <taxon>Aves</taxon>
        <taxon>Neognathae</taxon>
        <taxon>Neoaves</taxon>
        <taxon>Columbimorphae</taxon>
        <taxon>Columbiformes</taxon>
        <taxon>Columbidae</taxon>
        <taxon>Patagioenas</taxon>
    </lineage>
</organism>
<proteinExistence type="predicted"/>
<dbReference type="EMBL" id="LSYS01003057">
    <property type="protein sequence ID" value="OPJ84771.1"/>
    <property type="molecule type" value="Genomic_DNA"/>
</dbReference>
<protein>
    <submittedName>
        <fullName evidence="2">Uncharacterized protein</fullName>
    </submittedName>
</protein>
<feature type="region of interest" description="Disordered" evidence="1">
    <location>
        <begin position="115"/>
        <end position="146"/>
    </location>
</feature>
<name>A0A1V4KK57_PATFA</name>
<evidence type="ECO:0000256" key="1">
    <source>
        <dbReference type="SAM" id="MobiDB-lite"/>
    </source>
</evidence>
<gene>
    <name evidence="2" type="ORF">AV530_016087</name>
</gene>
<comment type="caution">
    <text evidence="2">The sequence shown here is derived from an EMBL/GenBank/DDBJ whole genome shotgun (WGS) entry which is preliminary data.</text>
</comment>
<sequence length="146" mass="15725">MRVLHFGVPCRQSTEEGFKIRCVGAGACSPNLTLEHLGTSTYLRGTKKDVAQPEQKQVIQTLLAWPEAAMLKAQRLPWSLCSSAMAMCFSESSKSSSDPYGGCISLGSVLQTDVEDSCNRSEQQPARKTAPTLPADGPAEEVFPSC</sequence>
<reference evidence="2 3" key="1">
    <citation type="submission" date="2016-02" db="EMBL/GenBank/DDBJ databases">
        <title>Band-tailed pigeon sequencing and assembly.</title>
        <authorList>
            <person name="Soares A.E."/>
            <person name="Novak B.J."/>
            <person name="Rice E.S."/>
            <person name="O'Connell B."/>
            <person name="Chang D."/>
            <person name="Weber S."/>
            <person name="Shapiro B."/>
        </authorList>
    </citation>
    <scope>NUCLEOTIDE SEQUENCE [LARGE SCALE GENOMIC DNA]</scope>
    <source>
        <strain evidence="2">BTP2013</strain>
        <tissue evidence="2">Blood</tissue>
    </source>
</reference>
<keyword evidence="3" id="KW-1185">Reference proteome</keyword>